<keyword evidence="4" id="KW-0809">Transit peptide</keyword>
<sequence>MPVLGSCVSSSPSRLSRHKQGLEHPVMASLTSLPHLPPFVSHSSSSSSITCLSPSKIQRVTIMSPRRPLSGKRSVAPISAVDEVSVVDPPPPPPFSEDKSELIACLKLKLLSAVSGLNRGLAANEDDLQKADAAAKEIEDVGGLVDLSVDLDKLQGRWKLIYSSAFSSRTLGGSRPGPPTGRLLPITLGQVFQRIDILSKDFDNIVELQIGTPWPLPPVEVTATLAHKFELIGSAKIKIKFEKTTVKTTGNLSQLPPLELPRIPDNLRPPSNTGSGEFEVTYLDADTRITRGDRGELRVFVIS</sequence>
<feature type="compositionally biased region" description="Low complexity" evidence="5">
    <location>
        <begin position="1"/>
        <end position="14"/>
    </location>
</feature>
<dbReference type="Proteomes" id="UP000327013">
    <property type="component" value="Chromosome 6"/>
</dbReference>
<dbReference type="PANTHER" id="PTHR31906">
    <property type="entry name" value="PLASTID-LIPID-ASSOCIATED PROTEIN 4, CHLOROPLASTIC-RELATED"/>
    <property type="match status" value="1"/>
</dbReference>
<keyword evidence="3" id="KW-0934">Plastid</keyword>
<feature type="domain" description="Plastid lipid-associated protein/fibrillin conserved" evidence="6">
    <location>
        <begin position="106"/>
        <end position="300"/>
    </location>
</feature>
<name>A0A5N6RB99_9ROSI</name>
<dbReference type="AlphaFoldDB" id="A0A5N6RB99"/>
<evidence type="ECO:0000256" key="1">
    <source>
        <dbReference type="ARBA" id="ARBA00004474"/>
    </source>
</evidence>
<evidence type="ECO:0000259" key="6">
    <source>
        <dbReference type="Pfam" id="PF04755"/>
    </source>
</evidence>
<dbReference type="InterPro" id="IPR006843">
    <property type="entry name" value="PAP/fibrillin_dom"/>
</dbReference>
<evidence type="ECO:0000313" key="8">
    <source>
        <dbReference type="Proteomes" id="UP000327013"/>
    </source>
</evidence>
<dbReference type="GO" id="GO:0009536">
    <property type="term" value="C:plastid"/>
    <property type="evidence" value="ECO:0007669"/>
    <property type="project" value="UniProtKB-SubCell"/>
</dbReference>
<dbReference type="InterPro" id="IPR039633">
    <property type="entry name" value="PAP"/>
</dbReference>
<protein>
    <recommendedName>
        <fullName evidence="6">Plastid lipid-associated protein/fibrillin conserved domain-containing protein</fullName>
    </recommendedName>
</protein>
<dbReference type="OrthoDB" id="203682at2759"/>
<feature type="region of interest" description="Disordered" evidence="5">
    <location>
        <begin position="257"/>
        <end position="278"/>
    </location>
</feature>
<evidence type="ECO:0000256" key="5">
    <source>
        <dbReference type="SAM" id="MobiDB-lite"/>
    </source>
</evidence>
<gene>
    <name evidence="7" type="ORF">FH972_014742</name>
</gene>
<dbReference type="Pfam" id="PF04755">
    <property type="entry name" value="PAP_fibrillin"/>
    <property type="match status" value="1"/>
</dbReference>
<proteinExistence type="inferred from homology"/>
<comment type="similarity">
    <text evidence="2">Belongs to the PAP/fibrillin family.</text>
</comment>
<reference evidence="7 8" key="1">
    <citation type="submission" date="2019-06" db="EMBL/GenBank/DDBJ databases">
        <title>A chromosomal-level reference genome of Carpinus fangiana (Coryloideae, Betulaceae).</title>
        <authorList>
            <person name="Yang X."/>
            <person name="Wang Z."/>
            <person name="Zhang L."/>
            <person name="Hao G."/>
            <person name="Liu J."/>
            <person name="Yang Y."/>
        </authorList>
    </citation>
    <scope>NUCLEOTIDE SEQUENCE [LARGE SCALE GENOMIC DNA]</scope>
    <source>
        <strain evidence="7">Cfa_2016G</strain>
        <tissue evidence="7">Leaf</tissue>
    </source>
</reference>
<evidence type="ECO:0000313" key="7">
    <source>
        <dbReference type="EMBL" id="KAE8076069.1"/>
    </source>
</evidence>
<evidence type="ECO:0000256" key="4">
    <source>
        <dbReference type="ARBA" id="ARBA00022946"/>
    </source>
</evidence>
<organism evidence="7 8">
    <name type="scientific">Carpinus fangiana</name>
    <dbReference type="NCBI Taxonomy" id="176857"/>
    <lineage>
        <taxon>Eukaryota</taxon>
        <taxon>Viridiplantae</taxon>
        <taxon>Streptophyta</taxon>
        <taxon>Embryophyta</taxon>
        <taxon>Tracheophyta</taxon>
        <taxon>Spermatophyta</taxon>
        <taxon>Magnoliopsida</taxon>
        <taxon>eudicotyledons</taxon>
        <taxon>Gunneridae</taxon>
        <taxon>Pentapetalae</taxon>
        <taxon>rosids</taxon>
        <taxon>fabids</taxon>
        <taxon>Fagales</taxon>
        <taxon>Betulaceae</taxon>
        <taxon>Carpinus</taxon>
    </lineage>
</organism>
<keyword evidence="8" id="KW-1185">Reference proteome</keyword>
<feature type="region of interest" description="Disordered" evidence="5">
    <location>
        <begin position="1"/>
        <end position="21"/>
    </location>
</feature>
<evidence type="ECO:0000256" key="2">
    <source>
        <dbReference type="ARBA" id="ARBA00005845"/>
    </source>
</evidence>
<evidence type="ECO:0000256" key="3">
    <source>
        <dbReference type="ARBA" id="ARBA00022640"/>
    </source>
</evidence>
<dbReference type="EMBL" id="CM017326">
    <property type="protein sequence ID" value="KAE8076069.1"/>
    <property type="molecule type" value="Genomic_DNA"/>
</dbReference>
<accession>A0A5N6RB99</accession>
<comment type="subcellular location">
    <subcellularLocation>
        <location evidence="1">Plastid</location>
    </subcellularLocation>
</comment>